<reference evidence="5 6" key="1">
    <citation type="journal article" date="2018" name="Gigascience">
        <title>Genomes of trombidid mites reveal novel predicted allergens and laterally-transferred genes associated with secondary metabolism.</title>
        <authorList>
            <person name="Dong X."/>
            <person name="Chaisiri K."/>
            <person name="Xia D."/>
            <person name="Armstrong S.D."/>
            <person name="Fang Y."/>
            <person name="Donnelly M.J."/>
            <person name="Kadowaki T."/>
            <person name="McGarry J.W."/>
            <person name="Darby A.C."/>
            <person name="Makepeace B.L."/>
        </authorList>
    </citation>
    <scope>NUCLEOTIDE SEQUENCE [LARGE SCALE GENOMIC DNA]</scope>
    <source>
        <strain evidence="5">UoL-UT</strain>
    </source>
</reference>
<dbReference type="STRING" id="299467.A0A443SIS5"/>
<proteinExistence type="predicted"/>
<name>A0A443SIS5_9ACAR</name>
<evidence type="ECO:0000313" key="6">
    <source>
        <dbReference type="Proteomes" id="UP000288716"/>
    </source>
</evidence>
<dbReference type="InterPro" id="IPR008733">
    <property type="entry name" value="PEX11"/>
</dbReference>
<evidence type="ECO:0000256" key="2">
    <source>
        <dbReference type="ARBA" id="ARBA00023136"/>
    </source>
</evidence>
<keyword evidence="1" id="KW-0962">Peroxisome biogenesis</keyword>
<dbReference type="Pfam" id="PF05648">
    <property type="entry name" value="PEX11"/>
    <property type="match status" value="1"/>
</dbReference>
<comment type="caution">
    <text evidence="5">The sequence shown here is derived from an EMBL/GenBank/DDBJ whole genome shotgun (WGS) entry which is preliminary data.</text>
</comment>
<dbReference type="PANTHER" id="PTHR12652">
    <property type="entry name" value="PEROXISOMAL BIOGENESIS FACTOR 11"/>
    <property type="match status" value="1"/>
</dbReference>
<dbReference type="VEuPathDB" id="VectorBase:LDEU004607"/>
<dbReference type="Proteomes" id="UP000288716">
    <property type="component" value="Unassembled WGS sequence"/>
</dbReference>
<organism evidence="5 6">
    <name type="scientific">Leptotrombidium deliense</name>
    <dbReference type="NCBI Taxonomy" id="299467"/>
    <lineage>
        <taxon>Eukaryota</taxon>
        <taxon>Metazoa</taxon>
        <taxon>Ecdysozoa</taxon>
        <taxon>Arthropoda</taxon>
        <taxon>Chelicerata</taxon>
        <taxon>Arachnida</taxon>
        <taxon>Acari</taxon>
        <taxon>Acariformes</taxon>
        <taxon>Trombidiformes</taxon>
        <taxon>Prostigmata</taxon>
        <taxon>Anystina</taxon>
        <taxon>Parasitengona</taxon>
        <taxon>Trombiculoidea</taxon>
        <taxon>Trombiculidae</taxon>
        <taxon>Leptotrombidium</taxon>
    </lineage>
</organism>
<dbReference type="GO" id="GO:0016559">
    <property type="term" value="P:peroxisome fission"/>
    <property type="evidence" value="ECO:0007669"/>
    <property type="project" value="InterPro"/>
</dbReference>
<evidence type="ECO:0000256" key="1">
    <source>
        <dbReference type="ARBA" id="ARBA00022593"/>
    </source>
</evidence>
<evidence type="ECO:0000313" key="5">
    <source>
        <dbReference type="EMBL" id="RWS27431.1"/>
    </source>
</evidence>
<dbReference type="GO" id="GO:0005778">
    <property type="term" value="C:peroxisomal membrane"/>
    <property type="evidence" value="ECO:0007669"/>
    <property type="project" value="UniProtKB-SubCell"/>
</dbReference>
<keyword evidence="3" id="KW-0576">Peroxisome</keyword>
<gene>
    <name evidence="5" type="ORF">B4U80_07529</name>
</gene>
<evidence type="ECO:0000256" key="4">
    <source>
        <dbReference type="ARBA" id="ARBA00046271"/>
    </source>
</evidence>
<dbReference type="AlphaFoldDB" id="A0A443SIS5"/>
<keyword evidence="2" id="KW-0472">Membrane</keyword>
<sequence length="177" mass="20659">MSKCSENWNRWTRVNSQTAGLYFACIFCANDDCFIRLLQYSCQLISSFDGYSPEKQNVSKLKQLETILSLTQKLMRFGRSAETLQSALNTISISDPTIRFTVTLSRISSSLYLFSDHVLWLARVGLISANSEKWSNLSYRFWLYSILMNLVRDFYEIRSLMKHYALFNPRCLANRRV</sequence>
<feature type="non-terminal residue" evidence="5">
    <location>
        <position position="177"/>
    </location>
</feature>
<comment type="subcellular location">
    <subcellularLocation>
        <location evidence="4">Peroxisome membrane</location>
    </subcellularLocation>
</comment>
<keyword evidence="6" id="KW-1185">Reference proteome</keyword>
<evidence type="ECO:0000256" key="3">
    <source>
        <dbReference type="ARBA" id="ARBA00023140"/>
    </source>
</evidence>
<dbReference type="OrthoDB" id="411017at2759"/>
<dbReference type="EMBL" id="NCKV01002019">
    <property type="protein sequence ID" value="RWS27431.1"/>
    <property type="molecule type" value="Genomic_DNA"/>
</dbReference>
<protein>
    <submittedName>
        <fullName evidence="5">Peroxisomal membrane protein 11B-like protein</fullName>
    </submittedName>
</protein>
<accession>A0A443SIS5</accession>
<dbReference type="PANTHER" id="PTHR12652:SF50">
    <property type="entry name" value="PEROXIN 11"/>
    <property type="match status" value="1"/>
</dbReference>